<evidence type="ECO:0000256" key="1">
    <source>
        <dbReference type="SAM" id="MobiDB-lite"/>
    </source>
</evidence>
<protein>
    <submittedName>
        <fullName evidence="2">Uncharacterized protein</fullName>
    </submittedName>
</protein>
<name>A0ABP8TZE9_9ACTN</name>
<reference evidence="3" key="1">
    <citation type="journal article" date="2019" name="Int. J. Syst. Evol. Microbiol.">
        <title>The Global Catalogue of Microorganisms (GCM) 10K type strain sequencing project: providing services to taxonomists for standard genome sequencing and annotation.</title>
        <authorList>
            <consortium name="The Broad Institute Genomics Platform"/>
            <consortium name="The Broad Institute Genome Sequencing Center for Infectious Disease"/>
            <person name="Wu L."/>
            <person name="Ma J."/>
        </authorList>
    </citation>
    <scope>NUCLEOTIDE SEQUENCE [LARGE SCALE GENOMIC DNA]</scope>
    <source>
        <strain evidence="3">JCM 17939</strain>
    </source>
</reference>
<sequence length="154" mass="16959">MKCGSQMAVAVVVGYLLGRRHKKRLAALLALLAAAGGKVPIDEREVLRRTPLGAPLDKLTADIRTQLVDAGTSVAKKAAIGEKLQSMREPGVTKGGQREEAEESQEEPARGQRARREPPRQERTRQQAANDHDDYEGDIGQYESAEPESERDFR</sequence>
<proteinExistence type="predicted"/>
<comment type="caution">
    <text evidence="2">The sequence shown here is derived from an EMBL/GenBank/DDBJ whole genome shotgun (WGS) entry which is preliminary data.</text>
</comment>
<gene>
    <name evidence="2" type="ORF">GCM10023196_003530</name>
</gene>
<evidence type="ECO:0000313" key="2">
    <source>
        <dbReference type="EMBL" id="GAA4620263.1"/>
    </source>
</evidence>
<evidence type="ECO:0000313" key="3">
    <source>
        <dbReference type="Proteomes" id="UP001501442"/>
    </source>
</evidence>
<organism evidence="2 3">
    <name type="scientific">Actinoallomurus vinaceus</name>
    <dbReference type="NCBI Taxonomy" id="1080074"/>
    <lineage>
        <taxon>Bacteria</taxon>
        <taxon>Bacillati</taxon>
        <taxon>Actinomycetota</taxon>
        <taxon>Actinomycetes</taxon>
        <taxon>Streptosporangiales</taxon>
        <taxon>Thermomonosporaceae</taxon>
        <taxon>Actinoallomurus</taxon>
    </lineage>
</organism>
<dbReference type="Proteomes" id="UP001501442">
    <property type="component" value="Unassembled WGS sequence"/>
</dbReference>
<keyword evidence="3" id="KW-1185">Reference proteome</keyword>
<accession>A0ABP8TZE9</accession>
<dbReference type="EMBL" id="BAABHK010000001">
    <property type="protein sequence ID" value="GAA4620263.1"/>
    <property type="molecule type" value="Genomic_DNA"/>
</dbReference>
<feature type="region of interest" description="Disordered" evidence="1">
    <location>
        <begin position="79"/>
        <end position="154"/>
    </location>
</feature>
<feature type="compositionally biased region" description="Basic and acidic residues" evidence="1">
    <location>
        <begin position="107"/>
        <end position="125"/>
    </location>
</feature>